<evidence type="ECO:0000259" key="1">
    <source>
        <dbReference type="Pfam" id="PF03544"/>
    </source>
</evidence>
<gene>
    <name evidence="2" type="ORF">CLV55_104183</name>
</gene>
<evidence type="ECO:0000313" key="3">
    <source>
        <dbReference type="Proteomes" id="UP000248840"/>
    </source>
</evidence>
<dbReference type="RefSeq" id="WP_112112908.1">
    <property type="nucleotide sequence ID" value="NZ_QLSZ01000004.1"/>
</dbReference>
<dbReference type="OrthoDB" id="1095452at2"/>
<organism evidence="2 3">
    <name type="scientific">Flavobacterium aciduliphilum</name>
    <dbReference type="NCBI Taxonomy" id="1101402"/>
    <lineage>
        <taxon>Bacteria</taxon>
        <taxon>Pseudomonadati</taxon>
        <taxon>Bacteroidota</taxon>
        <taxon>Flavobacteriia</taxon>
        <taxon>Flavobacteriales</taxon>
        <taxon>Flavobacteriaceae</taxon>
        <taxon>Flavobacterium</taxon>
    </lineage>
</organism>
<reference evidence="2 3" key="1">
    <citation type="submission" date="2018-06" db="EMBL/GenBank/DDBJ databases">
        <title>Genomic Encyclopedia of Archaeal and Bacterial Type Strains, Phase II (KMG-II): from individual species to whole genera.</title>
        <authorList>
            <person name="Goeker M."/>
        </authorList>
    </citation>
    <scope>NUCLEOTIDE SEQUENCE [LARGE SCALE GENOMIC DNA]</scope>
    <source>
        <strain evidence="2 3">DSM 25663</strain>
    </source>
</reference>
<evidence type="ECO:0000313" key="2">
    <source>
        <dbReference type="EMBL" id="RAR72922.1"/>
    </source>
</evidence>
<dbReference type="SUPFAM" id="SSF74653">
    <property type="entry name" value="TolA/TonB C-terminal domain"/>
    <property type="match status" value="1"/>
</dbReference>
<feature type="domain" description="TonB C-terminal" evidence="1">
    <location>
        <begin position="185"/>
        <end position="249"/>
    </location>
</feature>
<dbReference type="Pfam" id="PF03544">
    <property type="entry name" value="TonB_C"/>
    <property type="match status" value="1"/>
</dbReference>
<dbReference type="Proteomes" id="UP000248840">
    <property type="component" value="Unassembled WGS sequence"/>
</dbReference>
<protein>
    <submittedName>
        <fullName evidence="2">TonB-like protein</fullName>
    </submittedName>
</protein>
<dbReference type="EMBL" id="QLSZ01000004">
    <property type="protein sequence ID" value="RAR72922.1"/>
    <property type="molecule type" value="Genomic_DNA"/>
</dbReference>
<dbReference type="GO" id="GO:0055085">
    <property type="term" value="P:transmembrane transport"/>
    <property type="evidence" value="ECO:0007669"/>
    <property type="project" value="InterPro"/>
</dbReference>
<accession>A0A328YLE1</accession>
<proteinExistence type="predicted"/>
<dbReference type="AlphaFoldDB" id="A0A328YLE1"/>
<dbReference type="InterPro" id="IPR037682">
    <property type="entry name" value="TonB_C"/>
</dbReference>
<sequence>METKLKITIPKPCHEDWNAMTPDETGRFCNVCTKQVLDFTNKTTEEIQQYFVQNQRKDVCGRFKNEQVNRLEIQIPRSLLKRKMSFHKAFLLSLFIAMGSTLFSCKNHNNDYVTGEPVVVEDTVQQRGMTTGMVLPKREHVVDTTQVEPKIIYSSAKVEIKPMFPGGMPSFYKYISSNLKISEQNKKITGTFIVSFVVEIDGKLSDIKIIKGINEEMNSEVIRVFQSSIPWIPGKINNQNVRVSYFVPIKITAEF</sequence>
<name>A0A328YLE1_9FLAO</name>
<comment type="caution">
    <text evidence="2">The sequence shown here is derived from an EMBL/GenBank/DDBJ whole genome shotgun (WGS) entry which is preliminary data.</text>
</comment>
<keyword evidence="3" id="KW-1185">Reference proteome</keyword>
<dbReference type="Gene3D" id="3.30.1150.10">
    <property type="match status" value="1"/>
</dbReference>